<evidence type="ECO:0000256" key="4">
    <source>
        <dbReference type="ARBA" id="ARBA00023163"/>
    </source>
</evidence>
<evidence type="ECO:0000256" key="3">
    <source>
        <dbReference type="ARBA" id="ARBA00023125"/>
    </source>
</evidence>
<dbReference type="InterPro" id="IPR036388">
    <property type="entry name" value="WH-like_DNA-bd_sf"/>
</dbReference>
<dbReference type="CDD" id="cd08414">
    <property type="entry name" value="PBP2_LTTR_aromatics_like"/>
    <property type="match status" value="1"/>
</dbReference>
<dbReference type="Pfam" id="PF00126">
    <property type="entry name" value="HTH_1"/>
    <property type="match status" value="1"/>
</dbReference>
<reference evidence="6 7" key="1">
    <citation type="submission" date="2017-02" db="EMBL/GenBank/DDBJ databases">
        <title>Blood Disease Bacterium A2-HR MARDI.</title>
        <authorList>
            <person name="Badrun R."/>
            <person name="Abu Bakar N."/>
            <person name="Laboh R."/>
        </authorList>
    </citation>
    <scope>NUCLEOTIDE SEQUENCE [LARGE SCALE GENOMIC DNA]</scope>
    <source>
        <strain evidence="6 7">A2-HR MARDI</strain>
        <plasmid evidence="7">Plasmid</plasmid>
    </source>
</reference>
<dbReference type="InterPro" id="IPR036390">
    <property type="entry name" value="WH_DNA-bd_sf"/>
</dbReference>
<dbReference type="GO" id="GO:0003677">
    <property type="term" value="F:DNA binding"/>
    <property type="evidence" value="ECO:0007669"/>
    <property type="project" value="UniProtKB-KW"/>
</dbReference>
<dbReference type="GO" id="GO:0032993">
    <property type="term" value="C:protein-DNA complex"/>
    <property type="evidence" value="ECO:0007669"/>
    <property type="project" value="TreeGrafter"/>
</dbReference>
<comment type="similarity">
    <text evidence="1">Belongs to the LysR transcriptional regulatory family.</text>
</comment>
<dbReference type="RefSeq" id="WP_013209132.1">
    <property type="nucleotide sequence ID" value="NZ_CP019912.1"/>
</dbReference>
<gene>
    <name evidence="6" type="ORF">B0B51_22955</name>
</gene>
<dbReference type="Gene3D" id="1.10.10.10">
    <property type="entry name" value="Winged helix-like DNA-binding domain superfamily/Winged helix DNA-binding domain"/>
    <property type="match status" value="1"/>
</dbReference>
<dbReference type="PANTHER" id="PTHR30346:SF17">
    <property type="entry name" value="LYSR FAMILY TRANSCRIPTIONAL REGULATOR"/>
    <property type="match status" value="1"/>
</dbReference>
<dbReference type="InterPro" id="IPR000847">
    <property type="entry name" value="LysR_HTH_N"/>
</dbReference>
<name>A0A1U9VPP3_9RALS</name>
<dbReference type="EMBL" id="CP019912">
    <property type="protein sequence ID" value="AQW32648.1"/>
    <property type="molecule type" value="Genomic_DNA"/>
</dbReference>
<evidence type="ECO:0000256" key="2">
    <source>
        <dbReference type="ARBA" id="ARBA00023015"/>
    </source>
</evidence>
<evidence type="ECO:0000256" key="1">
    <source>
        <dbReference type="ARBA" id="ARBA00009437"/>
    </source>
</evidence>
<keyword evidence="3" id="KW-0238">DNA-binding</keyword>
<dbReference type="InterPro" id="IPR005119">
    <property type="entry name" value="LysR_subst-bd"/>
</dbReference>
<keyword evidence="4" id="KW-0804">Transcription</keyword>
<dbReference type="Proteomes" id="UP000189628">
    <property type="component" value="Plasmid unnamed"/>
</dbReference>
<evidence type="ECO:0000313" key="6">
    <source>
        <dbReference type="EMBL" id="AQW32648.1"/>
    </source>
</evidence>
<dbReference type="FunFam" id="1.10.10.10:FF:000001">
    <property type="entry name" value="LysR family transcriptional regulator"/>
    <property type="match status" value="1"/>
</dbReference>
<dbReference type="GO" id="GO:0003700">
    <property type="term" value="F:DNA-binding transcription factor activity"/>
    <property type="evidence" value="ECO:0007669"/>
    <property type="project" value="InterPro"/>
</dbReference>
<dbReference type="Gene3D" id="3.40.190.10">
    <property type="entry name" value="Periplasmic binding protein-like II"/>
    <property type="match status" value="2"/>
</dbReference>
<feature type="domain" description="HTH lysR-type" evidence="5">
    <location>
        <begin position="4"/>
        <end position="61"/>
    </location>
</feature>
<keyword evidence="6" id="KW-0614">Plasmid</keyword>
<dbReference type="AlphaFoldDB" id="A0A1U9VPP3"/>
<keyword evidence="2" id="KW-0805">Transcription regulation</keyword>
<proteinExistence type="inferred from homology"/>
<dbReference type="PANTHER" id="PTHR30346">
    <property type="entry name" value="TRANSCRIPTIONAL DUAL REGULATOR HCAR-RELATED"/>
    <property type="match status" value="1"/>
</dbReference>
<geneLocation type="plasmid" evidence="6">
    <name>unnamed</name>
</geneLocation>
<evidence type="ECO:0000259" key="5">
    <source>
        <dbReference type="PROSITE" id="PS50931"/>
    </source>
</evidence>
<protein>
    <submittedName>
        <fullName evidence="6">LysR family transcriptional regulator</fullName>
    </submittedName>
</protein>
<dbReference type="PROSITE" id="PS50931">
    <property type="entry name" value="HTH_LYSR"/>
    <property type="match status" value="1"/>
</dbReference>
<evidence type="ECO:0000313" key="7">
    <source>
        <dbReference type="Proteomes" id="UP000189628"/>
    </source>
</evidence>
<organism evidence="6 7">
    <name type="scientific">blood disease bacterium A2-HR MARDI</name>
    <dbReference type="NCBI Taxonomy" id="1944648"/>
    <lineage>
        <taxon>Bacteria</taxon>
        <taxon>Pseudomonadati</taxon>
        <taxon>Pseudomonadota</taxon>
        <taxon>Betaproteobacteria</taxon>
        <taxon>Burkholderiales</taxon>
        <taxon>Burkholderiaceae</taxon>
        <taxon>Ralstonia</taxon>
        <taxon>Ralstonia solanacearum species complex</taxon>
    </lineage>
</organism>
<accession>A0A1U9VPP3</accession>
<dbReference type="Pfam" id="PF03466">
    <property type="entry name" value="LysR_substrate"/>
    <property type="match status" value="1"/>
</dbReference>
<dbReference type="SUPFAM" id="SSF53850">
    <property type="entry name" value="Periplasmic binding protein-like II"/>
    <property type="match status" value="1"/>
</dbReference>
<sequence>MRNVEMRHLRYFIAVAEAGSVMAGARVVGIVQPALSRQIRELEEAVGTPLLVRKAKGVALTAAGASFLRDAKQLLADLRGSRDRALRCAAGQLGELRLGVLPNYLTLPTVTQALQVFRASCPDVRVVVEPMLSAEQVAAIASHQLDGGVMAWRSDEASHLSGVVLLRDRFVLAMPASPGRRRKAPARLADLTEQSFVWFDPVRSAAHHRFLMAQLERAGFTPRISQTGSDIPTLIGLVSAGMGCAFVPESLSAVCPTTVRLVPLDEVADRYDVEFAFDGEATAPVVSRFLDALLQVTGGRERTL</sequence>
<dbReference type="SUPFAM" id="SSF46785">
    <property type="entry name" value="Winged helix' DNA-binding domain"/>
    <property type="match status" value="1"/>
</dbReference>
<dbReference type="PRINTS" id="PR00039">
    <property type="entry name" value="HTHLYSR"/>
</dbReference>